<name>A0AAU9CV13_9LACO</name>
<feature type="transmembrane region" description="Helical" evidence="2">
    <location>
        <begin position="190"/>
        <end position="209"/>
    </location>
</feature>
<dbReference type="Gene3D" id="3.10.310.50">
    <property type="match status" value="1"/>
</dbReference>
<feature type="region of interest" description="Disordered" evidence="1">
    <location>
        <begin position="269"/>
        <end position="293"/>
    </location>
</feature>
<dbReference type="InterPro" id="IPR007621">
    <property type="entry name" value="TPM_dom"/>
</dbReference>
<keyword evidence="2" id="KW-1133">Transmembrane helix</keyword>
<keyword evidence="3" id="KW-0732">Signal</keyword>
<dbReference type="KEGG" id="xap:XA3_02730"/>
<proteinExistence type="predicted"/>
<keyword evidence="6" id="KW-1185">Reference proteome</keyword>
<reference evidence="5 6" key="1">
    <citation type="journal article" date="2023" name="Microbiol. Spectr.">
        <title>Symbiosis of Carpenter Bees with Uncharacterized Lactic Acid Bacteria Showing NAD Auxotrophy.</title>
        <authorList>
            <person name="Kawasaki S."/>
            <person name="Ozawa K."/>
            <person name="Mori T."/>
            <person name="Yamamoto A."/>
            <person name="Ito M."/>
            <person name="Ohkuma M."/>
            <person name="Sakamoto M."/>
            <person name="Matsutani M."/>
        </authorList>
    </citation>
    <scope>NUCLEOTIDE SEQUENCE [LARGE SCALE GENOMIC DNA]</scope>
    <source>
        <strain evidence="5 6">XA3</strain>
    </source>
</reference>
<evidence type="ECO:0000313" key="6">
    <source>
        <dbReference type="Proteomes" id="UP001321861"/>
    </source>
</evidence>
<evidence type="ECO:0000256" key="3">
    <source>
        <dbReference type="SAM" id="SignalP"/>
    </source>
</evidence>
<feature type="signal peptide" evidence="3">
    <location>
        <begin position="1"/>
        <end position="28"/>
    </location>
</feature>
<dbReference type="PANTHER" id="PTHR30373">
    <property type="entry name" value="UPF0603 PROTEIN YGCG"/>
    <property type="match status" value="1"/>
</dbReference>
<evidence type="ECO:0000256" key="1">
    <source>
        <dbReference type="SAM" id="MobiDB-lite"/>
    </source>
</evidence>
<sequence length="293" mass="31790">MKTEINKKYLIILLVLISVLFGRKQVLAADSPDHFYYDEINILNDATKNLVEEKNSYYQGKKDAPQIVVAVISSTNDEDIDSYAPELFQKWQIGSKNKDNGVLILYALNNGKRNVRIEVGYGLEGELTDKLAAQILSDNKSDLKSDDNKRVNRGLERVFKDVSGVVDRSNGYQTADSKKMIVKPRVSSKFILLMILLLIYLGLVAFDNFKYDSKRHSVLTGLSYLFFFFTFISSKVLWIVPLIYLFFNQNGGSSGGGYSGGGFSGGGSSGGSSSGGGGFSGGGGSSGGGGASI</sequence>
<dbReference type="AlphaFoldDB" id="A0AAU9CV13"/>
<feature type="chain" id="PRO_5043986772" description="TPM domain-containing protein" evidence="3">
    <location>
        <begin position="29"/>
        <end position="293"/>
    </location>
</feature>
<dbReference type="EMBL" id="AP026802">
    <property type="protein sequence ID" value="BDR57832.1"/>
    <property type="molecule type" value="Genomic_DNA"/>
</dbReference>
<evidence type="ECO:0000259" key="4">
    <source>
        <dbReference type="Pfam" id="PF04536"/>
    </source>
</evidence>
<dbReference type="Pfam" id="PF04536">
    <property type="entry name" value="TPM_phosphatase"/>
    <property type="match status" value="1"/>
</dbReference>
<protein>
    <recommendedName>
        <fullName evidence="4">TPM domain-containing protein</fullName>
    </recommendedName>
</protein>
<dbReference type="RefSeq" id="WP_317635769.1">
    <property type="nucleotide sequence ID" value="NZ_AP026802.1"/>
</dbReference>
<accession>A0AAU9CV13</accession>
<dbReference type="PANTHER" id="PTHR30373:SF2">
    <property type="entry name" value="UPF0603 PROTEIN YGCG"/>
    <property type="match status" value="1"/>
</dbReference>
<feature type="domain" description="TPM" evidence="4">
    <location>
        <begin position="37"/>
        <end position="155"/>
    </location>
</feature>
<keyword evidence="2" id="KW-0472">Membrane</keyword>
<evidence type="ECO:0000256" key="2">
    <source>
        <dbReference type="SAM" id="Phobius"/>
    </source>
</evidence>
<gene>
    <name evidence="5" type="ORF">XA3_02730</name>
</gene>
<dbReference type="Proteomes" id="UP001321861">
    <property type="component" value="Chromosome"/>
</dbReference>
<feature type="transmembrane region" description="Helical" evidence="2">
    <location>
        <begin position="221"/>
        <end position="247"/>
    </location>
</feature>
<organism evidence="5 6">
    <name type="scientific">Xylocopilactobacillus apicola</name>
    <dbReference type="NCBI Taxonomy" id="2932184"/>
    <lineage>
        <taxon>Bacteria</taxon>
        <taxon>Bacillati</taxon>
        <taxon>Bacillota</taxon>
        <taxon>Bacilli</taxon>
        <taxon>Lactobacillales</taxon>
        <taxon>Lactobacillaceae</taxon>
        <taxon>Xylocopilactobacillus</taxon>
    </lineage>
</organism>
<keyword evidence="2" id="KW-0812">Transmembrane</keyword>
<evidence type="ECO:0000313" key="5">
    <source>
        <dbReference type="EMBL" id="BDR57832.1"/>
    </source>
</evidence>